<accession>A0A3E4LXF7</accession>
<protein>
    <recommendedName>
        <fullName evidence="3">Bacteriophage Gp15 protein</fullName>
    </recommendedName>
</protein>
<dbReference type="Pfam" id="PF06854">
    <property type="entry name" value="Phage_Gp15"/>
    <property type="match status" value="1"/>
</dbReference>
<gene>
    <name evidence="1" type="ORF">DXD17_02690</name>
</gene>
<dbReference type="EMBL" id="QSQN01000005">
    <property type="protein sequence ID" value="RGK41955.1"/>
    <property type="molecule type" value="Genomic_DNA"/>
</dbReference>
<organism evidence="1 2">
    <name type="scientific">[Ruminococcus] lactaris</name>
    <dbReference type="NCBI Taxonomy" id="46228"/>
    <lineage>
        <taxon>Bacteria</taxon>
        <taxon>Bacillati</taxon>
        <taxon>Bacillota</taxon>
        <taxon>Clostridia</taxon>
        <taxon>Lachnospirales</taxon>
        <taxon>Lachnospiraceae</taxon>
        <taxon>Mediterraneibacter</taxon>
    </lineage>
</organism>
<dbReference type="InterPro" id="IPR009660">
    <property type="entry name" value="Phage_A500_Gp15"/>
</dbReference>
<dbReference type="RefSeq" id="WP_117687718.1">
    <property type="nucleotide sequence ID" value="NZ_QSQN01000005.1"/>
</dbReference>
<evidence type="ECO:0008006" key="3">
    <source>
        <dbReference type="Google" id="ProtNLM"/>
    </source>
</evidence>
<evidence type="ECO:0000313" key="1">
    <source>
        <dbReference type="EMBL" id="RGK41955.1"/>
    </source>
</evidence>
<sequence>MGVLTETPDCKIYTKKCRLSVNPAFNLVLDIQKLYKEDCLTDLEKIDTALEMLVRNSWNLRLLNPKEKAEAMEEIAARFIRTKKRPEIKKNPVPVLDFEEDGDYIYASFMKDYRIDLIDEQGRLPWKKFLYLFNGLSADTKIKQVMQIRQMELPRYNGKNAKEIQEINELKSYYALPVQGGGGQSGLDLLFHTLEGMAKR</sequence>
<reference evidence="1 2" key="1">
    <citation type="submission" date="2018-08" db="EMBL/GenBank/DDBJ databases">
        <title>A genome reference for cultivated species of the human gut microbiota.</title>
        <authorList>
            <person name="Zou Y."/>
            <person name="Xue W."/>
            <person name="Luo G."/>
        </authorList>
    </citation>
    <scope>NUCLEOTIDE SEQUENCE [LARGE SCALE GENOMIC DNA]</scope>
    <source>
        <strain evidence="1 2">TF11-7</strain>
    </source>
</reference>
<evidence type="ECO:0000313" key="2">
    <source>
        <dbReference type="Proteomes" id="UP000260793"/>
    </source>
</evidence>
<dbReference type="Proteomes" id="UP000260793">
    <property type="component" value="Unassembled WGS sequence"/>
</dbReference>
<name>A0A3E4LXF7_9FIRM</name>
<dbReference type="AlphaFoldDB" id="A0A3E4LXF7"/>
<comment type="caution">
    <text evidence="1">The sequence shown here is derived from an EMBL/GenBank/DDBJ whole genome shotgun (WGS) entry which is preliminary data.</text>
</comment>
<proteinExistence type="predicted"/>